<accession>A0A5J5F8F0</accession>
<feature type="compositionally biased region" description="Acidic residues" evidence="1">
    <location>
        <begin position="29"/>
        <end position="38"/>
    </location>
</feature>
<keyword evidence="3" id="KW-1185">Reference proteome</keyword>
<gene>
    <name evidence="2" type="ORF">FN846DRAFT_903086</name>
</gene>
<sequence>MPRRPQKTGQAKNGDPNIEAAGLSSAQDDVAEDVEDAEEVNACSQELFSPESQTSGCLSSAFGITIVFEMELEEGGNKENSDTVKLEADGDTSLESS</sequence>
<dbReference type="AlphaFoldDB" id="A0A5J5F8F0"/>
<proteinExistence type="predicted"/>
<name>A0A5J5F8F0_9PEZI</name>
<dbReference type="InParanoid" id="A0A5J5F8F0"/>
<evidence type="ECO:0000256" key="1">
    <source>
        <dbReference type="SAM" id="MobiDB-lite"/>
    </source>
</evidence>
<protein>
    <submittedName>
        <fullName evidence="2">Uncharacterized protein</fullName>
    </submittedName>
</protein>
<evidence type="ECO:0000313" key="2">
    <source>
        <dbReference type="EMBL" id="KAA8913154.1"/>
    </source>
</evidence>
<evidence type="ECO:0000313" key="3">
    <source>
        <dbReference type="Proteomes" id="UP000326924"/>
    </source>
</evidence>
<dbReference type="EMBL" id="VXIS01000017">
    <property type="protein sequence ID" value="KAA8913154.1"/>
    <property type="molecule type" value="Genomic_DNA"/>
</dbReference>
<organism evidence="2 3">
    <name type="scientific">Sphaerosporella brunnea</name>
    <dbReference type="NCBI Taxonomy" id="1250544"/>
    <lineage>
        <taxon>Eukaryota</taxon>
        <taxon>Fungi</taxon>
        <taxon>Dikarya</taxon>
        <taxon>Ascomycota</taxon>
        <taxon>Pezizomycotina</taxon>
        <taxon>Pezizomycetes</taxon>
        <taxon>Pezizales</taxon>
        <taxon>Pyronemataceae</taxon>
        <taxon>Sphaerosporella</taxon>
    </lineage>
</organism>
<reference evidence="2 3" key="1">
    <citation type="submission" date="2019-09" db="EMBL/GenBank/DDBJ databases">
        <title>Draft genome of the ectomycorrhizal ascomycete Sphaerosporella brunnea.</title>
        <authorList>
            <consortium name="DOE Joint Genome Institute"/>
            <person name="Benucci G.M."/>
            <person name="Marozzi G."/>
            <person name="Antonielli L."/>
            <person name="Sanchez S."/>
            <person name="Marco P."/>
            <person name="Wang X."/>
            <person name="Falini L.B."/>
            <person name="Barry K."/>
            <person name="Haridas S."/>
            <person name="Lipzen A."/>
            <person name="Labutti K."/>
            <person name="Grigoriev I.V."/>
            <person name="Murat C."/>
            <person name="Martin F."/>
            <person name="Albertini E."/>
            <person name="Donnini D."/>
            <person name="Bonito G."/>
        </authorList>
    </citation>
    <scope>NUCLEOTIDE SEQUENCE [LARGE SCALE GENOMIC DNA]</scope>
    <source>
        <strain evidence="2 3">Sb_GMNB300</strain>
    </source>
</reference>
<feature type="compositionally biased region" description="Basic and acidic residues" evidence="1">
    <location>
        <begin position="75"/>
        <end position="88"/>
    </location>
</feature>
<comment type="caution">
    <text evidence="2">The sequence shown here is derived from an EMBL/GenBank/DDBJ whole genome shotgun (WGS) entry which is preliminary data.</text>
</comment>
<dbReference type="Proteomes" id="UP000326924">
    <property type="component" value="Unassembled WGS sequence"/>
</dbReference>
<feature type="region of interest" description="Disordered" evidence="1">
    <location>
        <begin position="1"/>
        <end position="38"/>
    </location>
</feature>
<feature type="region of interest" description="Disordered" evidence="1">
    <location>
        <begin position="73"/>
        <end position="97"/>
    </location>
</feature>